<feature type="region of interest" description="Disordered" evidence="6">
    <location>
        <begin position="705"/>
        <end position="765"/>
    </location>
</feature>
<dbReference type="PROSITE" id="PS50042">
    <property type="entry name" value="CNMP_BINDING_3"/>
    <property type="match status" value="1"/>
</dbReference>
<evidence type="ECO:0000256" key="7">
    <source>
        <dbReference type="SAM" id="Phobius"/>
    </source>
</evidence>
<gene>
    <name evidence="10" type="primary">Aste57867_21398</name>
    <name evidence="9" type="ORF">As57867_021329</name>
    <name evidence="10" type="ORF">ASTE57867_21398</name>
</gene>
<organism evidence="10 11">
    <name type="scientific">Aphanomyces stellatus</name>
    <dbReference type="NCBI Taxonomy" id="120398"/>
    <lineage>
        <taxon>Eukaryota</taxon>
        <taxon>Sar</taxon>
        <taxon>Stramenopiles</taxon>
        <taxon>Oomycota</taxon>
        <taxon>Saprolegniomycetes</taxon>
        <taxon>Saprolegniales</taxon>
        <taxon>Verrucalvaceae</taxon>
        <taxon>Aphanomyces</taxon>
    </lineage>
</organism>
<dbReference type="InterPro" id="IPR050818">
    <property type="entry name" value="KCNH_animal-type"/>
</dbReference>
<dbReference type="EMBL" id="VJMH01006972">
    <property type="protein sequence ID" value="KAF0686838.1"/>
    <property type="molecule type" value="Genomic_DNA"/>
</dbReference>
<keyword evidence="3" id="KW-0813">Transport</keyword>
<dbReference type="Gene3D" id="2.60.120.10">
    <property type="entry name" value="Jelly Rolls"/>
    <property type="match status" value="1"/>
</dbReference>
<dbReference type="SUPFAM" id="SSF81324">
    <property type="entry name" value="Voltage-gated potassium channels"/>
    <property type="match status" value="1"/>
</dbReference>
<reference evidence="9" key="2">
    <citation type="submission" date="2019-06" db="EMBL/GenBank/DDBJ databases">
        <title>Genomics analysis of Aphanomyces spp. identifies a new class of oomycete effector associated with host adaptation.</title>
        <authorList>
            <person name="Gaulin E."/>
        </authorList>
    </citation>
    <scope>NUCLEOTIDE SEQUENCE</scope>
    <source>
        <strain evidence="9">CBS 578.67</strain>
    </source>
</reference>
<dbReference type="InterPro" id="IPR018490">
    <property type="entry name" value="cNMP-bd_dom_sf"/>
</dbReference>
<dbReference type="InterPro" id="IPR018488">
    <property type="entry name" value="cNMP-bd_CS"/>
</dbReference>
<dbReference type="PANTHER" id="PTHR10217:SF435">
    <property type="entry name" value="POTASSIUM VOLTAGE-GATED CHANNEL PROTEIN EAG"/>
    <property type="match status" value="1"/>
</dbReference>
<dbReference type="GO" id="GO:0034702">
    <property type="term" value="C:monoatomic ion channel complex"/>
    <property type="evidence" value="ECO:0007669"/>
    <property type="project" value="UniProtKB-KW"/>
</dbReference>
<dbReference type="InterPro" id="IPR000595">
    <property type="entry name" value="cNMP-bd_dom"/>
</dbReference>
<keyword evidence="3" id="KW-0406">Ion transport</keyword>
<dbReference type="SMART" id="SM00100">
    <property type="entry name" value="cNMP"/>
    <property type="match status" value="1"/>
</dbReference>
<feature type="transmembrane region" description="Helical" evidence="7">
    <location>
        <begin position="393"/>
        <end position="410"/>
    </location>
</feature>
<keyword evidence="7" id="KW-0812">Transmembrane</keyword>
<feature type="transmembrane region" description="Helical" evidence="7">
    <location>
        <begin position="422"/>
        <end position="442"/>
    </location>
</feature>
<dbReference type="Proteomes" id="UP000332933">
    <property type="component" value="Unassembled WGS sequence"/>
</dbReference>
<evidence type="ECO:0000256" key="1">
    <source>
        <dbReference type="ARBA" id="ARBA00022538"/>
    </source>
</evidence>
<proteinExistence type="predicted"/>
<accession>A0A485LIP7</accession>
<dbReference type="InterPro" id="IPR003938">
    <property type="entry name" value="K_chnl_volt-dep_EAG/ELK/ERG"/>
</dbReference>
<feature type="transmembrane region" description="Helical" evidence="7">
    <location>
        <begin position="312"/>
        <end position="333"/>
    </location>
</feature>
<evidence type="ECO:0000256" key="5">
    <source>
        <dbReference type="ARBA" id="ARBA00023303"/>
    </source>
</evidence>
<evidence type="ECO:0000313" key="10">
    <source>
        <dbReference type="EMBL" id="VFT98069.1"/>
    </source>
</evidence>
<dbReference type="GO" id="GO:0005249">
    <property type="term" value="F:voltage-gated potassium channel activity"/>
    <property type="evidence" value="ECO:0007669"/>
    <property type="project" value="InterPro"/>
</dbReference>
<dbReference type="PANTHER" id="PTHR10217">
    <property type="entry name" value="VOLTAGE AND LIGAND GATED POTASSIUM CHANNEL"/>
    <property type="match status" value="1"/>
</dbReference>
<keyword evidence="3" id="KW-0851">Voltage-gated channel</keyword>
<evidence type="ECO:0000259" key="8">
    <source>
        <dbReference type="PROSITE" id="PS50042"/>
    </source>
</evidence>
<evidence type="ECO:0000313" key="11">
    <source>
        <dbReference type="Proteomes" id="UP000332933"/>
    </source>
</evidence>
<feature type="compositionally biased region" description="Basic and acidic residues" evidence="6">
    <location>
        <begin position="781"/>
        <end position="819"/>
    </location>
</feature>
<name>A0A485LIP7_9STRA</name>
<reference evidence="10 11" key="1">
    <citation type="submission" date="2019-03" db="EMBL/GenBank/DDBJ databases">
        <authorList>
            <person name="Gaulin E."/>
            <person name="Dumas B."/>
        </authorList>
    </citation>
    <scope>NUCLEOTIDE SEQUENCE [LARGE SCALE GENOMIC DNA]</scope>
    <source>
        <strain evidence="10">CBS 568.67</strain>
    </source>
</reference>
<keyword evidence="4" id="KW-0630">Potassium</keyword>
<feature type="domain" description="Cyclic nucleotide-binding" evidence="8">
    <location>
        <begin position="521"/>
        <end position="641"/>
    </location>
</feature>
<feature type="region of interest" description="Disordered" evidence="6">
    <location>
        <begin position="55"/>
        <end position="90"/>
    </location>
</feature>
<dbReference type="Pfam" id="PF00027">
    <property type="entry name" value="cNMP_binding"/>
    <property type="match status" value="1"/>
</dbReference>
<feature type="compositionally biased region" description="Basic and acidic residues" evidence="6">
    <location>
        <begin position="718"/>
        <end position="760"/>
    </location>
</feature>
<dbReference type="InterPro" id="IPR014710">
    <property type="entry name" value="RmlC-like_jellyroll"/>
</dbReference>
<keyword evidence="2" id="KW-0631">Potassium channel</keyword>
<feature type="region of interest" description="Disordered" evidence="6">
    <location>
        <begin position="781"/>
        <end position="821"/>
    </location>
</feature>
<keyword evidence="11" id="KW-1185">Reference proteome</keyword>
<evidence type="ECO:0000256" key="2">
    <source>
        <dbReference type="ARBA" id="ARBA00022826"/>
    </source>
</evidence>
<dbReference type="EMBL" id="CAADRA010006998">
    <property type="protein sequence ID" value="VFT98069.1"/>
    <property type="molecule type" value="Genomic_DNA"/>
</dbReference>
<evidence type="ECO:0000313" key="9">
    <source>
        <dbReference type="EMBL" id="KAF0686838.1"/>
    </source>
</evidence>
<keyword evidence="5" id="KW-0407">Ion channel</keyword>
<sequence length="840" mass="94208">MPPKTKAMTEDELAELEERILHGSDTYVPLPATLPKARLGGPSFFQRHNRLSAVSEISSRSNTSRRRSSVTHWPPQGPQSPVGGQLHANASATKIGPPRFLQKQGSLTRLSPKAFIPTGKLLWTKAFTKVKELGRRPSEETVVARAHDLVDEMAHMSHSFRVKLAMTKSQSVLAISFESPFKLWWDALQTLAALYAILIAPMDVAFDWCAAYPAAHTAQLVVETAFLVDVLLHFHTTFVDPASLEEVVELPRLRRHYFVGRFGLDVVCSIPVTYFGVSPYAKLLRFGVLVRARRLVSSPVLKRIMTWVARQVNVGFVRLVAVALFYLVIHHYIACGYYMVTAYEATHFAHAVDQSSLTADPVNDMLSTTTSEPTEVELWEIPFRQDDALEVKYIGSLFQAITVTGGFTLYPRTTPERLFSGLMFIVGAATNACVFGVCATLLKQIYQVDDERIERSERLHASLGHCHVPIEVQKRIFEYYDSVQGVEDAHQASDLFASIPDKLHLELELSMHEEFLRKVPLFQALSPEGILALLQCMENVVALTGDVIISAGEKGQAFYLIQSGTVEVFHESRDGPVVLKDLGSGEFFGEMSLIMENARTTANVVATSFCKLQVIYKDMFLLLTTQNKPLKEFLTRARAKRLELSKAGKRVQRAHGTLGARQDLGTRACDARHEPQPAAPQTHARPLAPAASQFERLVVCVEHEARSPPAAAQQRHGRPTEQPRRPPQQQRHEWRQQQPESTEHGASRVRRQGRENEPRRGGGAAQLWLEAVDDVARDAVHQPDVARQDEKHGRGAADRLTEPRNAKQRKQPERQEHESVQMTAEELMLDDWQVWTNEIP</sequence>
<dbReference type="OrthoDB" id="421226at2759"/>
<evidence type="ECO:0000256" key="4">
    <source>
        <dbReference type="ARBA" id="ARBA00022958"/>
    </source>
</evidence>
<dbReference type="AlphaFoldDB" id="A0A485LIP7"/>
<keyword evidence="1" id="KW-0633">Potassium transport</keyword>
<dbReference type="GO" id="GO:0005886">
    <property type="term" value="C:plasma membrane"/>
    <property type="evidence" value="ECO:0007669"/>
    <property type="project" value="TreeGrafter"/>
</dbReference>
<dbReference type="Gene3D" id="1.10.287.70">
    <property type="match status" value="1"/>
</dbReference>
<evidence type="ECO:0000256" key="6">
    <source>
        <dbReference type="SAM" id="MobiDB-lite"/>
    </source>
</evidence>
<dbReference type="PRINTS" id="PR01463">
    <property type="entry name" value="EAGCHANLFMLY"/>
</dbReference>
<dbReference type="SUPFAM" id="SSF51206">
    <property type="entry name" value="cAMP-binding domain-like"/>
    <property type="match status" value="1"/>
</dbReference>
<protein>
    <submittedName>
        <fullName evidence="10">Aste57867_21398 protein</fullName>
    </submittedName>
</protein>
<dbReference type="PROSITE" id="PS00888">
    <property type="entry name" value="CNMP_BINDING_1"/>
    <property type="match status" value="1"/>
</dbReference>
<dbReference type="GO" id="GO:0042391">
    <property type="term" value="P:regulation of membrane potential"/>
    <property type="evidence" value="ECO:0007669"/>
    <property type="project" value="TreeGrafter"/>
</dbReference>
<dbReference type="CDD" id="cd00038">
    <property type="entry name" value="CAP_ED"/>
    <property type="match status" value="1"/>
</dbReference>
<keyword evidence="7" id="KW-1133">Transmembrane helix</keyword>
<evidence type="ECO:0000256" key="3">
    <source>
        <dbReference type="ARBA" id="ARBA00022882"/>
    </source>
</evidence>
<keyword evidence="7" id="KW-0472">Membrane</keyword>